<dbReference type="SUPFAM" id="SSF48256">
    <property type="entry name" value="Citrate synthase"/>
    <property type="match status" value="1"/>
</dbReference>
<accession>A0A7M3T5B5</accession>
<dbReference type="GO" id="GO:0006099">
    <property type="term" value="P:tricarboxylic acid cycle"/>
    <property type="evidence" value="ECO:0007669"/>
    <property type="project" value="UniProtKB-UniPathway"/>
</dbReference>
<dbReference type="UniPathway" id="UPA00223">
    <property type="reaction ID" value="UER00717"/>
</dbReference>
<protein>
    <recommendedName>
        <fullName evidence="5">Citrate synthase</fullName>
    </recommendedName>
</protein>
<keyword evidence="9" id="KW-1185">Reference proteome</keyword>
<evidence type="ECO:0000256" key="1">
    <source>
        <dbReference type="ARBA" id="ARBA00004751"/>
    </source>
</evidence>
<dbReference type="InterPro" id="IPR019810">
    <property type="entry name" value="Citrate_synthase_AS"/>
</dbReference>
<evidence type="ECO:0000256" key="5">
    <source>
        <dbReference type="PIRNR" id="PIRNR001369"/>
    </source>
</evidence>
<dbReference type="PIRSF" id="PIRSF001369">
    <property type="entry name" value="Citrate_synth"/>
    <property type="match status" value="1"/>
</dbReference>
<evidence type="ECO:0000256" key="6">
    <source>
        <dbReference type="PIRSR" id="PIRSR001369-1"/>
    </source>
</evidence>
<dbReference type="Gene3D" id="1.10.230.10">
    <property type="entry name" value="Cytochrome P450-Terp, domain 2"/>
    <property type="match status" value="1"/>
</dbReference>
<dbReference type="InterPro" id="IPR024176">
    <property type="entry name" value="Citrate_synthase_bac-typ"/>
</dbReference>
<dbReference type="GO" id="GO:0036440">
    <property type="term" value="F:citrate synthase activity"/>
    <property type="evidence" value="ECO:0007669"/>
    <property type="project" value="UniProtKB-EC"/>
</dbReference>
<dbReference type="PANTHER" id="PTHR11739">
    <property type="entry name" value="CITRATE SYNTHASE"/>
    <property type="match status" value="1"/>
</dbReference>
<comment type="pathway">
    <text evidence="1">Carbohydrate metabolism; tricarboxylic acid cycle; isocitrate from oxaloacetate: step 1/2.</text>
</comment>
<evidence type="ECO:0000256" key="4">
    <source>
        <dbReference type="ARBA" id="ARBA00049288"/>
    </source>
</evidence>
<keyword evidence="3 5" id="KW-0808">Transferase</keyword>
<reference evidence="8 9" key="1">
    <citation type="submission" date="2020-02" db="EMBL/GenBank/DDBJ databases">
        <title>complete genome sequence of Rhodobacteraceae bacterium.</title>
        <authorList>
            <person name="Park J."/>
            <person name="Kim Y.-S."/>
            <person name="Kim K.-H."/>
        </authorList>
    </citation>
    <scope>NUCLEOTIDE SEQUENCE [LARGE SCALE GENOMIC DNA]</scope>
    <source>
        <strain evidence="8 9">RR4-56</strain>
    </source>
</reference>
<dbReference type="GO" id="GO:0005975">
    <property type="term" value="P:carbohydrate metabolic process"/>
    <property type="evidence" value="ECO:0007669"/>
    <property type="project" value="TreeGrafter"/>
</dbReference>
<dbReference type="KEGG" id="hdh:G5B40_18175"/>
<organism evidence="8 9">
    <name type="scientific">Pikeienuella piscinae</name>
    <dbReference type="NCBI Taxonomy" id="2748098"/>
    <lineage>
        <taxon>Bacteria</taxon>
        <taxon>Pseudomonadati</taxon>
        <taxon>Pseudomonadota</taxon>
        <taxon>Alphaproteobacteria</taxon>
        <taxon>Rhodobacterales</taxon>
        <taxon>Paracoccaceae</taxon>
        <taxon>Pikeienuella</taxon>
    </lineage>
</organism>
<dbReference type="GO" id="GO:0005829">
    <property type="term" value="C:cytosol"/>
    <property type="evidence" value="ECO:0007669"/>
    <property type="project" value="TreeGrafter"/>
</dbReference>
<evidence type="ECO:0000313" key="8">
    <source>
        <dbReference type="EMBL" id="QIE57196.1"/>
    </source>
</evidence>
<dbReference type="InterPro" id="IPR016143">
    <property type="entry name" value="Citrate_synth-like_sm_a-sub"/>
</dbReference>
<dbReference type="RefSeq" id="WP_165101692.1">
    <property type="nucleotide sequence ID" value="NZ_CP049056.1"/>
</dbReference>
<feature type="active site" evidence="6">
    <location>
        <position position="314"/>
    </location>
</feature>
<dbReference type="Pfam" id="PF00285">
    <property type="entry name" value="Citrate_synt"/>
    <property type="match status" value="1"/>
</dbReference>
<dbReference type="PROSITE" id="PS00480">
    <property type="entry name" value="CITRATE_SYNTHASE"/>
    <property type="match status" value="1"/>
</dbReference>
<proteinExistence type="inferred from homology"/>
<evidence type="ECO:0000313" key="9">
    <source>
        <dbReference type="Proteomes" id="UP000503336"/>
    </source>
</evidence>
<dbReference type="EMBL" id="CP049056">
    <property type="protein sequence ID" value="QIE57196.1"/>
    <property type="molecule type" value="Genomic_DNA"/>
</dbReference>
<dbReference type="PRINTS" id="PR00143">
    <property type="entry name" value="CITRTSNTHASE"/>
</dbReference>
<evidence type="ECO:0000256" key="2">
    <source>
        <dbReference type="ARBA" id="ARBA00010566"/>
    </source>
</evidence>
<dbReference type="AlphaFoldDB" id="A0A7M3T5B5"/>
<dbReference type="Gene3D" id="1.10.580.10">
    <property type="entry name" value="Citrate Synthase, domain 1"/>
    <property type="match status" value="1"/>
</dbReference>
<gene>
    <name evidence="8" type="ORF">G5B40_18175</name>
</gene>
<dbReference type="InterPro" id="IPR002020">
    <property type="entry name" value="Citrate_synthase"/>
</dbReference>
<comment type="catalytic activity">
    <reaction evidence="4">
        <text>oxaloacetate + acetyl-CoA + H2O = citrate + CoA + H(+)</text>
        <dbReference type="Rhea" id="RHEA:16845"/>
        <dbReference type="ChEBI" id="CHEBI:15377"/>
        <dbReference type="ChEBI" id="CHEBI:15378"/>
        <dbReference type="ChEBI" id="CHEBI:16452"/>
        <dbReference type="ChEBI" id="CHEBI:16947"/>
        <dbReference type="ChEBI" id="CHEBI:57287"/>
        <dbReference type="ChEBI" id="CHEBI:57288"/>
        <dbReference type="EC" id="2.3.3.16"/>
    </reaction>
</comment>
<feature type="active site" evidence="6">
    <location>
        <position position="261"/>
    </location>
</feature>
<name>A0A7M3T5B5_9RHOB</name>
<dbReference type="InterPro" id="IPR016142">
    <property type="entry name" value="Citrate_synth-like_lrg_a-sub"/>
</dbReference>
<dbReference type="Proteomes" id="UP000503336">
    <property type="component" value="Chromosome"/>
</dbReference>
<comment type="similarity">
    <text evidence="2 5 7">Belongs to the citrate synthase family.</text>
</comment>
<evidence type="ECO:0000256" key="7">
    <source>
        <dbReference type="RuleBase" id="RU003406"/>
    </source>
</evidence>
<evidence type="ECO:0000256" key="3">
    <source>
        <dbReference type="ARBA" id="ARBA00022679"/>
    </source>
</evidence>
<sequence>MSDEIRINRGLKGVYFERSGVSHIDGAKGELSYRGYSIHDLATQSTFEEVAWLLIHGELPTKDELAAFTAKLVAARELPGAIHDVIRATASGHPMDVLTASVSALGALEPESRDRSEAGMLANGIRLTSQIPMIVAAHEAIRNGRKPVEPDPNLSHAANWLWMLKGEKPSDDAARLADVDFILHAEHGANASAFAARVVIGTEATLHAAFAAGLAALSGPAHGGAAEDVMRMVEEIGDASNAAAYVKAKRAAREPVTGFGHRVYRAEDPRARHMRDGVERLSKEMGQPRWYEILQAVVEAMKPYARHGLNVNVDFYSGVIYQLHGIPMDLYVPIFGIGRAPGWVIQCIEQQRRNILIRPLTLYDGPEMRDYTPIDQR</sequence>
<dbReference type="PANTHER" id="PTHR11739:SF4">
    <property type="entry name" value="CITRATE SYNTHASE, PEROXISOMAL"/>
    <property type="match status" value="1"/>
</dbReference>
<dbReference type="InterPro" id="IPR036969">
    <property type="entry name" value="Citrate_synthase_sf"/>
</dbReference>